<accession>A0A0D2J1E5</accession>
<gene>
    <name evidence="1" type="ORF">X474_21120</name>
</gene>
<reference evidence="1 2" key="1">
    <citation type="submission" date="2013-11" db="EMBL/GenBank/DDBJ databases">
        <title>Metagenomic analysis of a methanogenic consortium involved in long chain n-alkane degradation.</title>
        <authorList>
            <person name="Davidova I.A."/>
            <person name="Callaghan A.V."/>
            <person name="Wawrik B."/>
            <person name="Pruitt S."/>
            <person name="Marks C."/>
            <person name="Duncan K.E."/>
            <person name="Suflita J.M."/>
        </authorList>
    </citation>
    <scope>NUCLEOTIDE SEQUENCE [LARGE SCALE GENOMIC DNA]</scope>
    <source>
        <strain evidence="1 2">SPR</strain>
    </source>
</reference>
<dbReference type="Proteomes" id="UP000032233">
    <property type="component" value="Unassembled WGS sequence"/>
</dbReference>
<evidence type="ECO:0000313" key="2">
    <source>
        <dbReference type="Proteomes" id="UP000032233"/>
    </source>
</evidence>
<evidence type="ECO:0000313" key="1">
    <source>
        <dbReference type="EMBL" id="KIX12004.1"/>
    </source>
</evidence>
<dbReference type="EMBL" id="AZAC01000035">
    <property type="protein sequence ID" value="KIX12004.1"/>
    <property type="molecule type" value="Genomic_DNA"/>
</dbReference>
<name>A0A0D2J1E5_9BACT</name>
<dbReference type="AlphaFoldDB" id="A0A0D2J1E5"/>
<comment type="caution">
    <text evidence="1">The sequence shown here is derived from an EMBL/GenBank/DDBJ whole genome shotgun (WGS) entry which is preliminary data.</text>
</comment>
<keyword evidence="2" id="KW-1185">Reference proteome</keyword>
<organism evidence="1 2">
    <name type="scientific">Dethiosulfatarculus sandiegensis</name>
    <dbReference type="NCBI Taxonomy" id="1429043"/>
    <lineage>
        <taxon>Bacteria</taxon>
        <taxon>Pseudomonadati</taxon>
        <taxon>Thermodesulfobacteriota</taxon>
        <taxon>Desulfarculia</taxon>
        <taxon>Desulfarculales</taxon>
        <taxon>Desulfarculaceae</taxon>
        <taxon>Dethiosulfatarculus</taxon>
    </lineage>
</organism>
<protein>
    <submittedName>
        <fullName evidence="1">Uncharacterized protein</fullName>
    </submittedName>
</protein>
<dbReference type="InParanoid" id="A0A0D2J1E5"/>
<sequence length="46" mass="5329">MDGPPNCEAFIRRVIRKRLVKPHLHQPASGKAWEDFFGEPALRIFP</sequence>
<proteinExistence type="predicted"/>